<dbReference type="STRING" id="441209.GCA_001870665_01246"/>
<keyword evidence="5 7" id="KW-1133">Transmembrane helix</keyword>
<dbReference type="EMBL" id="CP024899">
    <property type="protein sequence ID" value="ATX65660.1"/>
    <property type="molecule type" value="Genomic_DNA"/>
</dbReference>
<evidence type="ECO:0000256" key="6">
    <source>
        <dbReference type="ARBA" id="ARBA00023136"/>
    </source>
</evidence>
<sequence length="474" mass="50486">MATFRKLVTGTALISSVNMLRLVVQFVSLPLLARLLSPEDYGIVAMAMPILLFVMLFADSGLGVSLVRDQTAGATAWHSCFWLTTVLGAGLCLVLAAFSPTFADWMNEPALAPVMATLAVVILLQSLTLVPGAALQRHGLFSRVAAAEIAGVLASIGVAIAVALNGFGVWALVWQQVVLYGVRLLLTGLLSPYRPQLVFEWQAARGHVVFGWKLLVANAITFAGRSAESIVIGKFRGAADLGVFGMAYQFAKLPWMLVTGPLQFVLFPQVADAQNDPVRLRAQALLVSKVIATLLLVPMALIGAASVPIFDILLSEKWREAAYVFSLIVAAAAVQPVIGVLGTFVLAIGRPDVQLRLTMQSTVLWMISLLGSVWFGLYAIAIAYTVSSLAFSAWSLRVMLPLVGCSVADYMKAVGGQVILAIAAAVTYLLITQAWDLTDGAAILLAMALASGCIVFSFSLSYRDLSAGLNALRR</sequence>
<dbReference type="GO" id="GO:0005886">
    <property type="term" value="C:plasma membrane"/>
    <property type="evidence" value="ECO:0007669"/>
    <property type="project" value="UniProtKB-SubCell"/>
</dbReference>
<proteinExistence type="inferred from homology"/>
<feature type="transmembrane region" description="Helical" evidence="7">
    <location>
        <begin position="290"/>
        <end position="310"/>
    </location>
</feature>
<feature type="transmembrane region" description="Helical" evidence="7">
    <location>
        <begin position="361"/>
        <end position="385"/>
    </location>
</feature>
<name>A0A2K8KHN5_9RHOB</name>
<dbReference type="AlphaFoldDB" id="A0A2K8KHN5"/>
<accession>A0A2K8KHN5</accession>
<dbReference type="InterPro" id="IPR050833">
    <property type="entry name" value="Poly_Biosynth_Transport"/>
</dbReference>
<feature type="transmembrane region" description="Helical" evidence="7">
    <location>
        <begin position="441"/>
        <end position="462"/>
    </location>
</feature>
<feature type="transmembrane region" description="Helical" evidence="7">
    <location>
        <begin position="79"/>
        <end position="98"/>
    </location>
</feature>
<evidence type="ECO:0000313" key="9">
    <source>
        <dbReference type="Proteomes" id="UP000228948"/>
    </source>
</evidence>
<comment type="subcellular location">
    <subcellularLocation>
        <location evidence="1">Cell membrane</location>
        <topology evidence="1">Multi-pass membrane protein</topology>
    </subcellularLocation>
</comment>
<keyword evidence="6 7" id="KW-0472">Membrane</keyword>
<keyword evidence="4 7" id="KW-0812">Transmembrane</keyword>
<dbReference type="KEGG" id="rbg:BG454_07340"/>
<evidence type="ECO:0000313" key="8">
    <source>
        <dbReference type="EMBL" id="ATX65660.1"/>
    </source>
</evidence>
<feature type="transmembrane region" description="Helical" evidence="7">
    <location>
        <begin position="418"/>
        <end position="435"/>
    </location>
</feature>
<organism evidence="8 9">
    <name type="scientific">Roseinatronobacter bogoriensis subsp. barguzinensis</name>
    <dbReference type="NCBI Taxonomy" id="441209"/>
    <lineage>
        <taxon>Bacteria</taxon>
        <taxon>Pseudomonadati</taxon>
        <taxon>Pseudomonadota</taxon>
        <taxon>Alphaproteobacteria</taxon>
        <taxon>Rhodobacterales</taxon>
        <taxon>Paracoccaceae</taxon>
        <taxon>Roseinatronobacter</taxon>
    </lineage>
</organism>
<feature type="transmembrane region" description="Helical" evidence="7">
    <location>
        <begin position="169"/>
        <end position="186"/>
    </location>
</feature>
<dbReference type="PANTHER" id="PTHR30250">
    <property type="entry name" value="PST FAMILY PREDICTED COLANIC ACID TRANSPORTER"/>
    <property type="match status" value="1"/>
</dbReference>
<feature type="transmembrane region" description="Helical" evidence="7">
    <location>
        <begin position="43"/>
        <end position="67"/>
    </location>
</feature>
<dbReference type="CDD" id="cd13127">
    <property type="entry name" value="MATE_tuaB_like"/>
    <property type="match status" value="1"/>
</dbReference>
<keyword evidence="3" id="KW-1003">Cell membrane</keyword>
<evidence type="ECO:0000256" key="5">
    <source>
        <dbReference type="ARBA" id="ARBA00022989"/>
    </source>
</evidence>
<comment type="similarity">
    <text evidence="2">Belongs to the polysaccharide synthase family.</text>
</comment>
<evidence type="ECO:0000256" key="4">
    <source>
        <dbReference type="ARBA" id="ARBA00022692"/>
    </source>
</evidence>
<evidence type="ECO:0000256" key="2">
    <source>
        <dbReference type="ARBA" id="ARBA00007430"/>
    </source>
</evidence>
<evidence type="ECO:0000256" key="1">
    <source>
        <dbReference type="ARBA" id="ARBA00004651"/>
    </source>
</evidence>
<keyword evidence="9" id="KW-1185">Reference proteome</keyword>
<dbReference type="Proteomes" id="UP000228948">
    <property type="component" value="Chromosome"/>
</dbReference>
<gene>
    <name evidence="8" type="ORF">BG454_07340</name>
</gene>
<feature type="transmembrane region" description="Helical" evidence="7">
    <location>
        <begin position="110"/>
        <end position="132"/>
    </location>
</feature>
<dbReference type="Pfam" id="PF13440">
    <property type="entry name" value="Polysacc_synt_3"/>
    <property type="match status" value="1"/>
</dbReference>
<protein>
    <submittedName>
        <fullName evidence="8">Lipopolysaccharide biosynthesis protein</fullName>
    </submittedName>
</protein>
<evidence type="ECO:0000256" key="3">
    <source>
        <dbReference type="ARBA" id="ARBA00022475"/>
    </source>
</evidence>
<feature type="transmembrane region" description="Helical" evidence="7">
    <location>
        <begin position="144"/>
        <end position="163"/>
    </location>
</feature>
<dbReference type="OrthoDB" id="7605542at2"/>
<reference evidence="8 9" key="1">
    <citation type="submission" date="2017-11" db="EMBL/GenBank/DDBJ databases">
        <title>Revised Sequence and Annotation of the Rhodobaca barguzinensis strain alga05 Genome.</title>
        <authorList>
            <person name="Kopejtka K."/>
            <person name="Tomasch J.M."/>
            <person name="Bunk B."/>
            <person name="Koblizek M."/>
        </authorList>
    </citation>
    <scope>NUCLEOTIDE SEQUENCE [LARGE SCALE GENOMIC DNA]</scope>
    <source>
        <strain evidence="9">alga05</strain>
    </source>
</reference>
<dbReference type="RefSeq" id="WP_071480218.1">
    <property type="nucleotide sequence ID" value="NZ_CP024899.1"/>
</dbReference>
<evidence type="ECO:0000256" key="7">
    <source>
        <dbReference type="SAM" id="Phobius"/>
    </source>
</evidence>
<feature type="transmembrane region" description="Helical" evidence="7">
    <location>
        <begin position="391"/>
        <end position="411"/>
    </location>
</feature>
<feature type="transmembrane region" description="Helical" evidence="7">
    <location>
        <begin position="322"/>
        <end position="349"/>
    </location>
</feature>
<dbReference type="PANTHER" id="PTHR30250:SF10">
    <property type="entry name" value="LIPOPOLYSACCHARIDE BIOSYNTHESIS PROTEIN WZXC"/>
    <property type="match status" value="1"/>
</dbReference>